<evidence type="ECO:0000313" key="3">
    <source>
        <dbReference type="EMBL" id="CAK0834036.1"/>
    </source>
</evidence>
<dbReference type="InterPro" id="IPR002885">
    <property type="entry name" value="PPR_rpt"/>
</dbReference>
<dbReference type="Proteomes" id="UP001189429">
    <property type="component" value="Unassembled WGS sequence"/>
</dbReference>
<proteinExistence type="predicted"/>
<keyword evidence="4" id="KW-1185">Reference proteome</keyword>
<evidence type="ECO:0000256" key="1">
    <source>
        <dbReference type="ARBA" id="ARBA00022737"/>
    </source>
</evidence>
<evidence type="ECO:0000256" key="2">
    <source>
        <dbReference type="PROSITE-ProRule" id="PRU00708"/>
    </source>
</evidence>
<keyword evidence="1" id="KW-0677">Repeat</keyword>
<evidence type="ECO:0000313" key="4">
    <source>
        <dbReference type="Proteomes" id="UP001189429"/>
    </source>
</evidence>
<reference evidence="3" key="1">
    <citation type="submission" date="2023-10" db="EMBL/GenBank/DDBJ databases">
        <authorList>
            <person name="Chen Y."/>
            <person name="Shah S."/>
            <person name="Dougan E. K."/>
            <person name="Thang M."/>
            <person name="Chan C."/>
        </authorList>
    </citation>
    <scope>NUCLEOTIDE SEQUENCE [LARGE SCALE GENOMIC DNA]</scope>
</reference>
<dbReference type="Gene3D" id="1.25.40.10">
    <property type="entry name" value="Tetratricopeptide repeat domain"/>
    <property type="match status" value="1"/>
</dbReference>
<comment type="caution">
    <text evidence="3">The sequence shown here is derived from an EMBL/GenBank/DDBJ whole genome shotgun (WGS) entry which is preliminary data.</text>
</comment>
<dbReference type="InterPro" id="IPR011990">
    <property type="entry name" value="TPR-like_helical_dom_sf"/>
</dbReference>
<dbReference type="PANTHER" id="PTHR47447:SF17">
    <property type="entry name" value="OS12G0638900 PROTEIN"/>
    <property type="match status" value="1"/>
</dbReference>
<dbReference type="PANTHER" id="PTHR47447">
    <property type="entry name" value="OS03G0856100 PROTEIN"/>
    <property type="match status" value="1"/>
</dbReference>
<sequence length="105" mass="11248">MNDTKIEPDAVSYNSGMSACDRAGQWQKALWMLFSEFIEASLEPTTISYSAGVSACSKGWQWQHALALLGSMEGVKLSPDAISSPTILESARAKEVVSGSGRCLC</sequence>
<name>A0ABN9SQ61_9DINO</name>
<evidence type="ECO:0008006" key="5">
    <source>
        <dbReference type="Google" id="ProtNLM"/>
    </source>
</evidence>
<gene>
    <name evidence="3" type="ORF">PCOR1329_LOCUS31564</name>
</gene>
<dbReference type="PROSITE" id="PS51375">
    <property type="entry name" value="PPR"/>
    <property type="match status" value="1"/>
</dbReference>
<dbReference type="PROSITE" id="PS51257">
    <property type="entry name" value="PROKAR_LIPOPROTEIN"/>
    <property type="match status" value="1"/>
</dbReference>
<protein>
    <recommendedName>
        <fullName evidence="5">Pentatricopeptide repeat-containing protein</fullName>
    </recommendedName>
</protein>
<feature type="repeat" description="PPR" evidence="2">
    <location>
        <begin position="9"/>
        <end position="44"/>
    </location>
</feature>
<accession>A0ABN9SQ61</accession>
<dbReference type="EMBL" id="CAUYUJ010012481">
    <property type="protein sequence ID" value="CAK0834036.1"/>
    <property type="molecule type" value="Genomic_DNA"/>
</dbReference>
<organism evidence="3 4">
    <name type="scientific">Prorocentrum cordatum</name>
    <dbReference type="NCBI Taxonomy" id="2364126"/>
    <lineage>
        <taxon>Eukaryota</taxon>
        <taxon>Sar</taxon>
        <taxon>Alveolata</taxon>
        <taxon>Dinophyceae</taxon>
        <taxon>Prorocentrales</taxon>
        <taxon>Prorocentraceae</taxon>
        <taxon>Prorocentrum</taxon>
    </lineage>
</organism>